<evidence type="ECO:0000259" key="7">
    <source>
        <dbReference type="PROSITE" id="PS50110"/>
    </source>
</evidence>
<dbReference type="GO" id="GO:0006355">
    <property type="term" value="P:regulation of DNA-templated transcription"/>
    <property type="evidence" value="ECO:0007669"/>
    <property type="project" value="InterPro"/>
</dbReference>
<evidence type="ECO:0000256" key="2">
    <source>
        <dbReference type="ARBA" id="ARBA00023015"/>
    </source>
</evidence>
<evidence type="ECO:0000256" key="1">
    <source>
        <dbReference type="ARBA" id="ARBA00022553"/>
    </source>
</evidence>
<dbReference type="PANTHER" id="PTHR43214:SF24">
    <property type="entry name" value="TRANSCRIPTIONAL REGULATORY PROTEIN NARL-RELATED"/>
    <property type="match status" value="1"/>
</dbReference>
<proteinExistence type="predicted"/>
<dbReference type="InterPro" id="IPR000792">
    <property type="entry name" value="Tscrpt_reg_LuxR_C"/>
</dbReference>
<protein>
    <submittedName>
        <fullName evidence="8">Response regulator transcription factor</fullName>
    </submittedName>
</protein>
<evidence type="ECO:0000259" key="6">
    <source>
        <dbReference type="PROSITE" id="PS50043"/>
    </source>
</evidence>
<evidence type="ECO:0000256" key="3">
    <source>
        <dbReference type="ARBA" id="ARBA00023125"/>
    </source>
</evidence>
<dbReference type="AlphaFoldDB" id="A0A9E5JPI2"/>
<dbReference type="PANTHER" id="PTHR43214">
    <property type="entry name" value="TWO-COMPONENT RESPONSE REGULATOR"/>
    <property type="match status" value="1"/>
</dbReference>
<dbReference type="PROSITE" id="PS00622">
    <property type="entry name" value="HTH_LUXR_1"/>
    <property type="match status" value="1"/>
</dbReference>
<evidence type="ECO:0000256" key="4">
    <source>
        <dbReference type="ARBA" id="ARBA00023163"/>
    </source>
</evidence>
<comment type="caution">
    <text evidence="8">The sequence shown here is derived from an EMBL/GenBank/DDBJ whole genome shotgun (WGS) entry which is preliminary data.</text>
</comment>
<organism evidence="8 9">
    <name type="scientific">Microcella pacifica</name>
    <dbReference type="NCBI Taxonomy" id="2591847"/>
    <lineage>
        <taxon>Bacteria</taxon>
        <taxon>Bacillati</taxon>
        <taxon>Actinomycetota</taxon>
        <taxon>Actinomycetes</taxon>
        <taxon>Micrococcales</taxon>
        <taxon>Microbacteriaceae</taxon>
        <taxon>Microcella</taxon>
    </lineage>
</organism>
<dbReference type="PRINTS" id="PR00038">
    <property type="entry name" value="HTHLUXR"/>
</dbReference>
<dbReference type="GO" id="GO:0003677">
    <property type="term" value="F:DNA binding"/>
    <property type="evidence" value="ECO:0007669"/>
    <property type="project" value="UniProtKB-KW"/>
</dbReference>
<dbReference type="CDD" id="cd17535">
    <property type="entry name" value="REC_NarL-like"/>
    <property type="match status" value="1"/>
</dbReference>
<dbReference type="GO" id="GO:0000160">
    <property type="term" value="P:phosphorelay signal transduction system"/>
    <property type="evidence" value="ECO:0007669"/>
    <property type="project" value="InterPro"/>
</dbReference>
<reference evidence="8 9" key="1">
    <citation type="submission" date="2020-03" db="EMBL/GenBank/DDBJ databases">
        <title>Chryseoglobus sp. isolated from a deep-sea seamount.</title>
        <authorList>
            <person name="Zhang D.-C."/>
        </authorList>
    </citation>
    <scope>NUCLEOTIDE SEQUENCE [LARGE SCALE GENOMIC DNA]</scope>
    <source>
        <strain evidence="8 9">KN1116</strain>
    </source>
</reference>
<feature type="domain" description="HTH luxR-type" evidence="6">
    <location>
        <begin position="146"/>
        <end position="211"/>
    </location>
</feature>
<dbReference type="InterPro" id="IPR001789">
    <property type="entry name" value="Sig_transdc_resp-reg_receiver"/>
</dbReference>
<keyword evidence="4" id="KW-0804">Transcription</keyword>
<dbReference type="Proteomes" id="UP000818266">
    <property type="component" value="Unassembled WGS sequence"/>
</dbReference>
<sequence length="218" mass="22974">MSEPVTVFLLDDHEIVRRGLSDLLEHEDGITVVGEAGLAHGAADAILASGARVAVLDGRLPDGSGIDVCRDVKSLDPGIGCLILTSYDDDKAVLAAVLAGANGYLLKELRATALVDAIRRVAAGESLLEPGVTERVTARLTQSVDGPSPLDALTPREKDVLGLIAEGLSNREIGARLFLAEKTVKNNVSAIFAKLGMQRRTQAAVLAAEWLPRERPAP</sequence>
<dbReference type="PROSITE" id="PS50110">
    <property type="entry name" value="RESPONSE_REGULATORY"/>
    <property type="match status" value="1"/>
</dbReference>
<dbReference type="InterPro" id="IPR058245">
    <property type="entry name" value="NreC/VraR/RcsB-like_REC"/>
</dbReference>
<feature type="modified residue" description="4-aspartylphosphate" evidence="5">
    <location>
        <position position="57"/>
    </location>
</feature>
<dbReference type="SUPFAM" id="SSF46894">
    <property type="entry name" value="C-terminal effector domain of the bipartite response regulators"/>
    <property type="match status" value="1"/>
</dbReference>
<dbReference type="InterPro" id="IPR039420">
    <property type="entry name" value="WalR-like"/>
</dbReference>
<dbReference type="Gene3D" id="3.40.50.2300">
    <property type="match status" value="1"/>
</dbReference>
<dbReference type="SMART" id="SM00421">
    <property type="entry name" value="HTH_LUXR"/>
    <property type="match status" value="1"/>
</dbReference>
<dbReference type="RefSeq" id="WP_152583250.1">
    <property type="nucleotide sequence ID" value="NZ_JAVJPO010000002.1"/>
</dbReference>
<dbReference type="SMART" id="SM00448">
    <property type="entry name" value="REC"/>
    <property type="match status" value="1"/>
</dbReference>
<dbReference type="EMBL" id="VIKT02000005">
    <property type="protein sequence ID" value="NHF62527.1"/>
    <property type="molecule type" value="Genomic_DNA"/>
</dbReference>
<feature type="domain" description="Response regulatory" evidence="7">
    <location>
        <begin position="6"/>
        <end position="122"/>
    </location>
</feature>
<gene>
    <name evidence="8" type="ORF">FK219_004620</name>
</gene>
<dbReference type="Pfam" id="PF00072">
    <property type="entry name" value="Response_reg"/>
    <property type="match status" value="1"/>
</dbReference>
<name>A0A9E5JPI2_9MICO</name>
<keyword evidence="1 5" id="KW-0597">Phosphoprotein</keyword>
<keyword evidence="2" id="KW-0805">Transcription regulation</keyword>
<dbReference type="Pfam" id="PF00196">
    <property type="entry name" value="GerE"/>
    <property type="match status" value="1"/>
</dbReference>
<dbReference type="InterPro" id="IPR016032">
    <property type="entry name" value="Sig_transdc_resp-reg_C-effctor"/>
</dbReference>
<dbReference type="OrthoDB" id="9808843at2"/>
<evidence type="ECO:0000313" key="8">
    <source>
        <dbReference type="EMBL" id="NHF62527.1"/>
    </source>
</evidence>
<dbReference type="SUPFAM" id="SSF52172">
    <property type="entry name" value="CheY-like"/>
    <property type="match status" value="1"/>
</dbReference>
<keyword evidence="9" id="KW-1185">Reference proteome</keyword>
<evidence type="ECO:0000313" key="9">
    <source>
        <dbReference type="Proteomes" id="UP000818266"/>
    </source>
</evidence>
<accession>A0A9E5JPI2</accession>
<evidence type="ECO:0000256" key="5">
    <source>
        <dbReference type="PROSITE-ProRule" id="PRU00169"/>
    </source>
</evidence>
<keyword evidence="3" id="KW-0238">DNA-binding</keyword>
<dbReference type="InterPro" id="IPR011006">
    <property type="entry name" value="CheY-like_superfamily"/>
</dbReference>
<dbReference type="CDD" id="cd06170">
    <property type="entry name" value="LuxR_C_like"/>
    <property type="match status" value="1"/>
</dbReference>
<dbReference type="PROSITE" id="PS50043">
    <property type="entry name" value="HTH_LUXR_2"/>
    <property type="match status" value="1"/>
</dbReference>